<evidence type="ECO:0000256" key="11">
    <source>
        <dbReference type="HAMAP-Rule" id="MF_00392"/>
    </source>
</evidence>
<protein>
    <recommendedName>
        <fullName evidence="4 11">Lipid-A-disaccharide synthase</fullName>
        <ecNumber evidence="3 11">2.4.1.182</ecNumber>
    </recommendedName>
</protein>
<keyword evidence="5 11" id="KW-0444">Lipid biosynthesis</keyword>
<dbReference type="EC" id="2.4.1.182" evidence="3 11"/>
<accession>A0A916VJN5</accession>
<keyword evidence="8 11" id="KW-0808">Transferase</keyword>
<comment type="similarity">
    <text evidence="2 11">Belongs to the LpxB family.</text>
</comment>
<gene>
    <name evidence="11 12" type="primary">lpxB</name>
    <name evidence="12" type="ORF">GCM10011403_19840</name>
</gene>
<evidence type="ECO:0000313" key="12">
    <source>
        <dbReference type="EMBL" id="GFZ76892.1"/>
    </source>
</evidence>
<dbReference type="AlphaFoldDB" id="A0A916VJN5"/>
<evidence type="ECO:0000256" key="3">
    <source>
        <dbReference type="ARBA" id="ARBA00012687"/>
    </source>
</evidence>
<evidence type="ECO:0000256" key="9">
    <source>
        <dbReference type="ARBA" id="ARBA00023098"/>
    </source>
</evidence>
<evidence type="ECO:0000256" key="4">
    <source>
        <dbReference type="ARBA" id="ARBA00020902"/>
    </source>
</evidence>
<name>A0A916VJN5_9GAMM</name>
<evidence type="ECO:0000256" key="5">
    <source>
        <dbReference type="ARBA" id="ARBA00022516"/>
    </source>
</evidence>
<evidence type="ECO:0000256" key="8">
    <source>
        <dbReference type="ARBA" id="ARBA00022679"/>
    </source>
</evidence>
<organism evidence="12 13">
    <name type="scientific">Pseudohongiella nitratireducens</name>
    <dbReference type="NCBI Taxonomy" id="1768907"/>
    <lineage>
        <taxon>Bacteria</taxon>
        <taxon>Pseudomonadati</taxon>
        <taxon>Pseudomonadota</taxon>
        <taxon>Gammaproteobacteria</taxon>
        <taxon>Pseudomonadales</taxon>
        <taxon>Pseudohongiellaceae</taxon>
        <taxon>Pseudohongiella</taxon>
    </lineage>
</organism>
<evidence type="ECO:0000256" key="7">
    <source>
        <dbReference type="ARBA" id="ARBA00022676"/>
    </source>
</evidence>
<reference evidence="12" key="2">
    <citation type="submission" date="2020-09" db="EMBL/GenBank/DDBJ databases">
        <authorList>
            <person name="Sun Q."/>
            <person name="Zhou Y."/>
        </authorList>
    </citation>
    <scope>NUCLEOTIDE SEQUENCE</scope>
    <source>
        <strain evidence="12">CGMCC 1.15425</strain>
    </source>
</reference>
<dbReference type="PANTHER" id="PTHR30372:SF4">
    <property type="entry name" value="LIPID-A-DISACCHARIDE SYNTHASE, MITOCHONDRIAL-RELATED"/>
    <property type="match status" value="1"/>
</dbReference>
<evidence type="ECO:0000256" key="1">
    <source>
        <dbReference type="ARBA" id="ARBA00002056"/>
    </source>
</evidence>
<dbReference type="SUPFAM" id="SSF53756">
    <property type="entry name" value="UDP-Glycosyltransferase/glycogen phosphorylase"/>
    <property type="match status" value="1"/>
</dbReference>
<proteinExistence type="inferred from homology"/>
<dbReference type="GO" id="GO:0009245">
    <property type="term" value="P:lipid A biosynthetic process"/>
    <property type="evidence" value="ECO:0007669"/>
    <property type="project" value="UniProtKB-UniRule"/>
</dbReference>
<keyword evidence="7 11" id="KW-0328">Glycosyltransferase</keyword>
<dbReference type="GO" id="GO:0016020">
    <property type="term" value="C:membrane"/>
    <property type="evidence" value="ECO:0007669"/>
    <property type="project" value="GOC"/>
</dbReference>
<comment type="catalytic activity">
    <reaction evidence="10 11">
        <text>a lipid X + a UDP-2-N,3-O-bis[(3R)-3-hydroxyacyl]-alpha-D-glucosamine = a lipid A disaccharide + UDP + H(+)</text>
        <dbReference type="Rhea" id="RHEA:67828"/>
        <dbReference type="ChEBI" id="CHEBI:15378"/>
        <dbReference type="ChEBI" id="CHEBI:58223"/>
        <dbReference type="ChEBI" id="CHEBI:137748"/>
        <dbReference type="ChEBI" id="CHEBI:176338"/>
        <dbReference type="ChEBI" id="CHEBI:176343"/>
        <dbReference type="EC" id="2.4.1.182"/>
    </reaction>
</comment>
<dbReference type="InterPro" id="IPR003835">
    <property type="entry name" value="Glyco_trans_19"/>
</dbReference>
<comment type="caution">
    <text evidence="12">The sequence shown here is derived from an EMBL/GenBank/DDBJ whole genome shotgun (WGS) entry which is preliminary data.</text>
</comment>
<dbReference type="GO" id="GO:0008915">
    <property type="term" value="F:lipid-A-disaccharide synthase activity"/>
    <property type="evidence" value="ECO:0007669"/>
    <property type="project" value="UniProtKB-UniRule"/>
</dbReference>
<dbReference type="OrthoDB" id="9801642at2"/>
<dbReference type="Pfam" id="PF02684">
    <property type="entry name" value="LpxB"/>
    <property type="match status" value="1"/>
</dbReference>
<evidence type="ECO:0000313" key="13">
    <source>
        <dbReference type="Proteomes" id="UP000627715"/>
    </source>
</evidence>
<dbReference type="Proteomes" id="UP000627715">
    <property type="component" value="Unassembled WGS sequence"/>
</dbReference>
<comment type="pathway">
    <text evidence="11">Bacterial outer membrane biogenesis; LPS lipid A biosynthesis.</text>
</comment>
<comment type="function">
    <text evidence="1 11">Condensation of UDP-2,3-diacylglucosamine and 2,3-diacylglucosamine-1-phosphate to form lipid A disaccharide, a precursor of lipid A, a phosphorylated glycolipid that anchors the lipopolysaccharide to the outer membrane of the cell.</text>
</comment>
<evidence type="ECO:0000256" key="6">
    <source>
        <dbReference type="ARBA" id="ARBA00022556"/>
    </source>
</evidence>
<dbReference type="PANTHER" id="PTHR30372">
    <property type="entry name" value="LIPID-A-DISACCHARIDE SYNTHASE"/>
    <property type="match status" value="1"/>
</dbReference>
<dbReference type="EMBL" id="BMIY01000008">
    <property type="protein sequence ID" value="GFZ76892.1"/>
    <property type="molecule type" value="Genomic_DNA"/>
</dbReference>
<reference evidence="12" key="1">
    <citation type="journal article" date="2014" name="Int. J. Syst. Evol. Microbiol.">
        <title>Complete genome sequence of Corynebacterium casei LMG S-19264T (=DSM 44701T), isolated from a smear-ripened cheese.</title>
        <authorList>
            <consortium name="US DOE Joint Genome Institute (JGI-PGF)"/>
            <person name="Walter F."/>
            <person name="Albersmeier A."/>
            <person name="Kalinowski J."/>
            <person name="Ruckert C."/>
        </authorList>
    </citation>
    <scope>NUCLEOTIDE SEQUENCE</scope>
    <source>
        <strain evidence="12">CGMCC 1.15425</strain>
    </source>
</reference>
<keyword evidence="9 11" id="KW-0443">Lipid metabolism</keyword>
<dbReference type="GO" id="GO:0005543">
    <property type="term" value="F:phospholipid binding"/>
    <property type="evidence" value="ECO:0007669"/>
    <property type="project" value="TreeGrafter"/>
</dbReference>
<keyword evidence="13" id="KW-1185">Reference proteome</keyword>
<dbReference type="NCBIfam" id="TIGR00215">
    <property type="entry name" value="lpxB"/>
    <property type="match status" value="1"/>
</dbReference>
<evidence type="ECO:0000256" key="2">
    <source>
        <dbReference type="ARBA" id="ARBA00007868"/>
    </source>
</evidence>
<sequence>MLIGMVAGEASGDILGAGLIRALRKHYPEARFAGVGGPRMLAEGFESITPMERLSVMGFVEPLGRLPELLKLKKDLVSLFQRESAAVFVGIDSPGFNLRLEQNLHDVGILTTHYVSPSVWAWGQKRIFKVAKAVDLMLTLFPFEQEIYDKHNIRSVCVGHPLADDHDPDVDVLTQRLAAQSALSLAAPGNAAEQTPLLRYICLMPGSRGDEVKRLMPVFLAAAQRCLQDDASLRFVIPAANEARKLQIEALLAGLDLRHCFTVLDGQSHAAMQASELIVMASGTATLEALLLQRPMIVAYKMSWGTWQLARRLVKVPYISLPNLLAGEELVPELLQDEASEARIAQEMSKALASPARQQELQARFRDIHKTLRRDADTSAAQAIAELL</sequence>
<dbReference type="HAMAP" id="MF_00392">
    <property type="entry name" value="LpxB"/>
    <property type="match status" value="1"/>
</dbReference>
<keyword evidence="6 11" id="KW-0441">Lipid A biosynthesis</keyword>
<evidence type="ECO:0000256" key="10">
    <source>
        <dbReference type="ARBA" id="ARBA00048975"/>
    </source>
</evidence>